<dbReference type="HOGENOM" id="CLU_056776_7_1_1"/>
<evidence type="ECO:0000256" key="7">
    <source>
        <dbReference type="PROSITE-ProRule" id="PRU00464"/>
    </source>
</evidence>
<dbReference type="PANTHER" id="PTHR46243">
    <property type="entry name" value="BIS(5'-ADENOSYL)-TRIPHOSPHATASE"/>
    <property type="match status" value="1"/>
</dbReference>
<evidence type="ECO:0000256" key="2">
    <source>
        <dbReference type="ARBA" id="ARBA00022801"/>
    </source>
</evidence>
<dbReference type="SUPFAM" id="SSF54197">
    <property type="entry name" value="HIT-like"/>
    <property type="match status" value="1"/>
</dbReference>
<accession>A0A075AYL3</accession>
<keyword evidence="1" id="KW-0547">Nucleotide-binding</keyword>
<dbReference type="InterPro" id="IPR036265">
    <property type="entry name" value="HIT-like_sf"/>
</dbReference>
<dbReference type="PROSITE" id="PS51084">
    <property type="entry name" value="HIT_2"/>
    <property type="match status" value="1"/>
</dbReference>
<dbReference type="Proteomes" id="UP000281549">
    <property type="component" value="Unassembled WGS sequence"/>
</dbReference>
<evidence type="ECO:0000256" key="1">
    <source>
        <dbReference type="ARBA" id="ARBA00022741"/>
    </source>
</evidence>
<evidence type="ECO:0000256" key="4">
    <source>
        <dbReference type="PIRSR" id="PIRSR601310-3"/>
    </source>
</evidence>
<feature type="binding site" evidence="5">
    <location>
        <position position="106"/>
    </location>
    <ligand>
        <name>substrate</name>
    </ligand>
</feature>
<dbReference type="GO" id="GO:0016787">
    <property type="term" value="F:hydrolase activity"/>
    <property type="evidence" value="ECO:0007669"/>
    <property type="project" value="UniProtKB-KW"/>
</dbReference>
<evidence type="ECO:0000256" key="6">
    <source>
        <dbReference type="PIRSR" id="PIRSR639383-3"/>
    </source>
</evidence>
<feature type="binding site" evidence="5">
    <location>
        <position position="26"/>
    </location>
    <ligand>
        <name>substrate</name>
    </ligand>
</feature>
<dbReference type="FunFam" id="3.30.428.10:FF:000011">
    <property type="entry name" value="Fragile histidine triad"/>
    <property type="match status" value="1"/>
</dbReference>
<feature type="site" description="Important for induction of apoptosis" evidence="6">
    <location>
        <position position="122"/>
    </location>
</feature>
<evidence type="ECO:0000313" key="12">
    <source>
        <dbReference type="Proteomes" id="UP000281549"/>
    </source>
</evidence>
<dbReference type="InterPro" id="IPR039383">
    <property type="entry name" value="FHIT"/>
</dbReference>
<evidence type="ECO:0000313" key="10">
    <source>
        <dbReference type="EMBL" id="RKP20652.1"/>
    </source>
</evidence>
<reference evidence="12" key="2">
    <citation type="journal article" date="2018" name="Nat. Microbiol.">
        <title>Leveraging single-cell genomics to expand the fungal tree of life.</title>
        <authorList>
            <person name="Ahrendt S.R."/>
            <person name="Quandt C.A."/>
            <person name="Ciobanu D."/>
            <person name="Clum A."/>
            <person name="Salamov A."/>
            <person name="Andreopoulos B."/>
            <person name="Cheng J.F."/>
            <person name="Woyke T."/>
            <person name="Pelin A."/>
            <person name="Henrissat B."/>
            <person name="Reynolds N.K."/>
            <person name="Benny G.L."/>
            <person name="Smith M.E."/>
            <person name="James T.Y."/>
            <person name="Grigoriev I.V."/>
        </authorList>
    </citation>
    <scope>NUCLEOTIDE SEQUENCE [LARGE SCALE GENOMIC DNA]</scope>
    <source>
        <strain evidence="12">CSF55</strain>
    </source>
</reference>
<evidence type="ECO:0000256" key="3">
    <source>
        <dbReference type="PIRSR" id="PIRSR601310-1"/>
    </source>
</evidence>
<proteinExistence type="predicted"/>
<evidence type="ECO:0000313" key="9">
    <source>
        <dbReference type="EMBL" id="EPZ33807.1"/>
    </source>
</evidence>
<dbReference type="EMBL" id="ML005036">
    <property type="protein sequence ID" value="RKP20652.1"/>
    <property type="molecule type" value="Genomic_DNA"/>
</dbReference>
<dbReference type="Pfam" id="PF01230">
    <property type="entry name" value="HIT"/>
    <property type="match status" value="1"/>
</dbReference>
<dbReference type="InterPro" id="IPR051884">
    <property type="entry name" value="Bis(5'-adenosyl)-TPase_reg"/>
</dbReference>
<keyword evidence="11" id="KW-1185">Reference proteome</keyword>
<dbReference type="EMBL" id="KE561038">
    <property type="protein sequence ID" value="EPZ33807.1"/>
    <property type="molecule type" value="Genomic_DNA"/>
</dbReference>
<dbReference type="InterPro" id="IPR001310">
    <property type="entry name" value="Histidine_triad_HIT"/>
</dbReference>
<feature type="active site" description="Tele-AMP-histidine intermediate" evidence="3">
    <location>
        <position position="104"/>
    </location>
</feature>
<evidence type="ECO:0000256" key="5">
    <source>
        <dbReference type="PIRSR" id="PIRSR639383-2"/>
    </source>
</evidence>
<gene>
    <name evidence="9" type="ORF">O9G_002519</name>
    <name evidence="10" type="ORF">ROZALSC1DRAFT_27887</name>
</gene>
<dbReference type="Gene3D" id="3.30.428.10">
    <property type="entry name" value="HIT-like"/>
    <property type="match status" value="1"/>
</dbReference>
<dbReference type="AlphaFoldDB" id="A0A075AYL3"/>
<reference evidence="10" key="3">
    <citation type="submission" date="2018-08" db="EMBL/GenBank/DDBJ databases">
        <title>Leveraging single-cell genomics to expand the Fungal Tree of Life.</title>
        <authorList>
            <consortium name="DOE Joint Genome Institute"/>
            <person name="Ahrendt S.R."/>
            <person name="Quandt C.A."/>
            <person name="Ciobanu D."/>
            <person name="Clum A."/>
            <person name="Salamov A."/>
            <person name="Andreopoulos B."/>
            <person name="Cheng J.-F."/>
            <person name="Woyke T."/>
            <person name="Pelin A."/>
            <person name="Henrissat B."/>
            <person name="Reynolds N."/>
            <person name="Benny G.L."/>
            <person name="Smith M.E."/>
            <person name="James T.Y."/>
            <person name="Grigoriev I.V."/>
        </authorList>
    </citation>
    <scope>NUCLEOTIDE SEQUENCE</scope>
    <source>
        <strain evidence="10">CSF55</strain>
    </source>
</reference>
<name>A0A075AYL3_ROZAC</name>
<organism evidence="9 11">
    <name type="scientific">Rozella allomycis (strain CSF55)</name>
    <dbReference type="NCBI Taxonomy" id="988480"/>
    <lineage>
        <taxon>Eukaryota</taxon>
        <taxon>Fungi</taxon>
        <taxon>Fungi incertae sedis</taxon>
        <taxon>Cryptomycota</taxon>
        <taxon>Cryptomycota incertae sedis</taxon>
        <taxon>Rozella</taxon>
    </lineage>
</organism>
<reference evidence="9 11" key="1">
    <citation type="journal article" date="2013" name="Curr. Biol.">
        <title>Shared signatures of parasitism and phylogenomics unite Cryptomycota and microsporidia.</title>
        <authorList>
            <person name="James T.Y."/>
            <person name="Pelin A."/>
            <person name="Bonen L."/>
            <person name="Ahrendt S."/>
            <person name="Sain D."/>
            <person name="Corradi N."/>
            <person name="Stajich J.E."/>
        </authorList>
    </citation>
    <scope>NUCLEOTIDE SEQUENCE [LARGE SCALE GENOMIC DNA]</scope>
    <source>
        <strain evidence="9">CSF55</strain>
        <strain evidence="9">CSF55</strain>
    </source>
</reference>
<evidence type="ECO:0000313" key="11">
    <source>
        <dbReference type="Proteomes" id="UP000030755"/>
    </source>
</evidence>
<dbReference type="OrthoDB" id="680339at2759"/>
<dbReference type="STRING" id="988480.A0A075AYL3"/>
<dbReference type="Proteomes" id="UP000030755">
    <property type="component" value="Unassembled WGS sequence"/>
</dbReference>
<dbReference type="CDD" id="cd01275">
    <property type="entry name" value="FHIT"/>
    <property type="match status" value="1"/>
</dbReference>
<dbReference type="OMA" id="DAIYGMM"/>
<feature type="binding site" evidence="5">
    <location>
        <position position="82"/>
    </location>
    <ligand>
        <name>substrate</name>
    </ligand>
</feature>
<sequence length="155" mass="17697">MFAFGKVAIDPREIFFSSSLSLAFVNIKPLVPGHVLVVPKRSVERFSSLEIKEVHDLFESVQKVSRVIEKVYSATSMTIAIQVRLFLIKYLDGLDAGQTVSHVHVHIVPRVKGDWPNNDKIYDDLKNKGLDDEHRVARTIDEMELEAILLKKHFE</sequence>
<dbReference type="InterPro" id="IPR011146">
    <property type="entry name" value="HIT-like"/>
</dbReference>
<keyword evidence="2" id="KW-0378">Hydrolase</keyword>
<feature type="short sequence motif" description="Histidine triad motif" evidence="4 7">
    <location>
        <begin position="102"/>
        <end position="106"/>
    </location>
</feature>
<feature type="domain" description="HIT" evidence="8">
    <location>
        <begin position="1"/>
        <end position="117"/>
    </location>
</feature>
<dbReference type="GO" id="GO:0000166">
    <property type="term" value="F:nucleotide binding"/>
    <property type="evidence" value="ECO:0007669"/>
    <property type="project" value="UniProtKB-KW"/>
</dbReference>
<dbReference type="PRINTS" id="PR00332">
    <property type="entry name" value="HISTRIAD"/>
</dbReference>
<dbReference type="PANTHER" id="PTHR46243:SF1">
    <property type="entry name" value="BIS(5'-ADENOSYL)-TRIPHOSPHATASE"/>
    <property type="match status" value="1"/>
</dbReference>
<evidence type="ECO:0000259" key="8">
    <source>
        <dbReference type="PROSITE" id="PS51084"/>
    </source>
</evidence>
<protein>
    <submittedName>
        <fullName evidence="10">Bis-triphosphatase</fullName>
    </submittedName>
    <submittedName>
        <fullName evidence="9">Histidine triad (HIT) protein domain-containing protein</fullName>
    </submittedName>
</protein>
<feature type="binding site" evidence="5">
    <location>
        <begin position="97"/>
        <end position="100"/>
    </location>
    <ligand>
        <name>substrate</name>
    </ligand>
</feature>